<evidence type="ECO:0000313" key="8">
    <source>
        <dbReference type="Proteomes" id="UP000308652"/>
    </source>
</evidence>
<comment type="catalytic activity">
    <reaction evidence="1">
        <text>a uridine in mRNA = a pseudouridine in mRNA</text>
        <dbReference type="Rhea" id="RHEA:56644"/>
        <dbReference type="Rhea" id="RHEA-COMP:14658"/>
        <dbReference type="Rhea" id="RHEA-COMP:14659"/>
        <dbReference type="ChEBI" id="CHEBI:65314"/>
        <dbReference type="ChEBI" id="CHEBI:65315"/>
    </reaction>
</comment>
<proteinExistence type="inferred from homology"/>
<evidence type="ECO:0000256" key="2">
    <source>
        <dbReference type="ARBA" id="ARBA00008999"/>
    </source>
</evidence>
<dbReference type="Proteomes" id="UP000308652">
    <property type="component" value="Unassembled WGS sequence"/>
</dbReference>
<dbReference type="AlphaFoldDB" id="A0A5C3MMY0"/>
<dbReference type="GO" id="GO:1990481">
    <property type="term" value="P:mRNA pseudouridine synthesis"/>
    <property type="evidence" value="ECO:0007669"/>
    <property type="project" value="TreeGrafter"/>
</dbReference>
<gene>
    <name evidence="7" type="ORF">BDQ12DRAFT_732157</name>
</gene>
<keyword evidence="4" id="KW-0819">tRNA processing</keyword>
<dbReference type="EC" id="5.4.99.25" evidence="3"/>
<dbReference type="Pfam" id="PF01509">
    <property type="entry name" value="TruB_N"/>
    <property type="match status" value="1"/>
</dbReference>
<dbReference type="GO" id="GO:0005634">
    <property type="term" value="C:nucleus"/>
    <property type="evidence" value="ECO:0007669"/>
    <property type="project" value="TreeGrafter"/>
</dbReference>
<dbReference type="PANTHER" id="PTHR13767:SF2">
    <property type="entry name" value="PSEUDOURIDYLATE SYNTHASE TRUB1"/>
    <property type="match status" value="1"/>
</dbReference>
<organism evidence="7 8">
    <name type="scientific">Crucibulum laeve</name>
    <dbReference type="NCBI Taxonomy" id="68775"/>
    <lineage>
        <taxon>Eukaryota</taxon>
        <taxon>Fungi</taxon>
        <taxon>Dikarya</taxon>
        <taxon>Basidiomycota</taxon>
        <taxon>Agaricomycotina</taxon>
        <taxon>Agaricomycetes</taxon>
        <taxon>Agaricomycetidae</taxon>
        <taxon>Agaricales</taxon>
        <taxon>Agaricineae</taxon>
        <taxon>Nidulariaceae</taxon>
        <taxon>Crucibulum</taxon>
    </lineage>
</organism>
<dbReference type="STRING" id="68775.A0A5C3MMY0"/>
<dbReference type="PANTHER" id="PTHR13767">
    <property type="entry name" value="TRNA-PSEUDOURIDINE SYNTHASE"/>
    <property type="match status" value="1"/>
</dbReference>
<reference evidence="7 8" key="1">
    <citation type="journal article" date="2019" name="Nat. Ecol. Evol.">
        <title>Megaphylogeny resolves global patterns of mushroom evolution.</title>
        <authorList>
            <person name="Varga T."/>
            <person name="Krizsan K."/>
            <person name="Foldi C."/>
            <person name="Dima B."/>
            <person name="Sanchez-Garcia M."/>
            <person name="Sanchez-Ramirez S."/>
            <person name="Szollosi G.J."/>
            <person name="Szarkandi J.G."/>
            <person name="Papp V."/>
            <person name="Albert L."/>
            <person name="Andreopoulos W."/>
            <person name="Angelini C."/>
            <person name="Antonin V."/>
            <person name="Barry K.W."/>
            <person name="Bougher N.L."/>
            <person name="Buchanan P."/>
            <person name="Buyck B."/>
            <person name="Bense V."/>
            <person name="Catcheside P."/>
            <person name="Chovatia M."/>
            <person name="Cooper J."/>
            <person name="Damon W."/>
            <person name="Desjardin D."/>
            <person name="Finy P."/>
            <person name="Geml J."/>
            <person name="Haridas S."/>
            <person name="Hughes K."/>
            <person name="Justo A."/>
            <person name="Karasinski D."/>
            <person name="Kautmanova I."/>
            <person name="Kiss B."/>
            <person name="Kocsube S."/>
            <person name="Kotiranta H."/>
            <person name="LaButti K.M."/>
            <person name="Lechner B.E."/>
            <person name="Liimatainen K."/>
            <person name="Lipzen A."/>
            <person name="Lukacs Z."/>
            <person name="Mihaltcheva S."/>
            <person name="Morgado L.N."/>
            <person name="Niskanen T."/>
            <person name="Noordeloos M.E."/>
            <person name="Ohm R.A."/>
            <person name="Ortiz-Santana B."/>
            <person name="Ovrebo C."/>
            <person name="Racz N."/>
            <person name="Riley R."/>
            <person name="Savchenko A."/>
            <person name="Shiryaev A."/>
            <person name="Soop K."/>
            <person name="Spirin V."/>
            <person name="Szebenyi C."/>
            <person name="Tomsovsky M."/>
            <person name="Tulloss R.E."/>
            <person name="Uehling J."/>
            <person name="Grigoriev I.V."/>
            <person name="Vagvolgyi C."/>
            <person name="Papp T."/>
            <person name="Martin F.M."/>
            <person name="Miettinen O."/>
            <person name="Hibbett D.S."/>
            <person name="Nagy L.G."/>
        </authorList>
    </citation>
    <scope>NUCLEOTIDE SEQUENCE [LARGE SCALE GENOMIC DNA]</scope>
    <source>
        <strain evidence="7 8">CBS 166.37</strain>
    </source>
</reference>
<dbReference type="InterPro" id="IPR014780">
    <property type="entry name" value="tRNA_psdUridine_synth_TruB"/>
</dbReference>
<dbReference type="GO" id="GO:0006400">
    <property type="term" value="P:tRNA modification"/>
    <property type="evidence" value="ECO:0007669"/>
    <property type="project" value="TreeGrafter"/>
</dbReference>
<evidence type="ECO:0000256" key="5">
    <source>
        <dbReference type="ARBA" id="ARBA00023235"/>
    </source>
</evidence>
<evidence type="ECO:0000259" key="6">
    <source>
        <dbReference type="Pfam" id="PF01509"/>
    </source>
</evidence>
<dbReference type="GO" id="GO:0003723">
    <property type="term" value="F:RNA binding"/>
    <property type="evidence" value="ECO:0007669"/>
    <property type="project" value="InterPro"/>
</dbReference>
<dbReference type="Gene3D" id="3.30.2350.10">
    <property type="entry name" value="Pseudouridine synthase"/>
    <property type="match status" value="1"/>
</dbReference>
<evidence type="ECO:0000256" key="4">
    <source>
        <dbReference type="ARBA" id="ARBA00022694"/>
    </source>
</evidence>
<dbReference type="InterPro" id="IPR002501">
    <property type="entry name" value="PsdUridine_synth_N"/>
</dbReference>
<dbReference type="GO" id="GO:0160148">
    <property type="term" value="F:tRNA pseudouridine(55) synthase activity"/>
    <property type="evidence" value="ECO:0007669"/>
    <property type="project" value="UniProtKB-EC"/>
</dbReference>
<keyword evidence="5" id="KW-0413">Isomerase</keyword>
<keyword evidence="8" id="KW-1185">Reference proteome</keyword>
<name>A0A5C3MMY0_9AGAR</name>
<sequence>MPKVSLSSLPISGLFGVVKPSGPTSMSIIHDLQQLVARSKLFADEEKLEKIKGKKIQHKSRGKRGREAIKIGQGGTLDPLADGVLVIGVGKGTKKLSDFLNCTKEYSTTCLLGCETDTYDSEGSRMRVAPWRHVTREKVEAALAQFTGEIMQTPPIFSALKMDGMPLYDYARKGIPLPRPIEPRKVVIHSLELVEWKGTDHSFSWPTKIFSDEDKKAVETALHGAGEDISLKDEPETEAADETPAAFVLKMKVSGGTYVRSIVHDLAHAVGSAGHVVTLTRSRQGRFVFEPTEEGDRACVPWEVFEKGLKDSEDVDEDGWKEWEREVIDRLEIVDGKK</sequence>
<evidence type="ECO:0000256" key="3">
    <source>
        <dbReference type="ARBA" id="ARBA00012787"/>
    </source>
</evidence>
<dbReference type="SUPFAM" id="SSF55120">
    <property type="entry name" value="Pseudouridine synthase"/>
    <property type="match status" value="1"/>
</dbReference>
<protein>
    <recommendedName>
        <fullName evidence="3">tRNA pseudouridine(55) synthase</fullName>
        <ecNumber evidence="3">5.4.99.25</ecNumber>
    </recommendedName>
</protein>
<dbReference type="HAMAP" id="MF_01080">
    <property type="entry name" value="TruB_bact"/>
    <property type="match status" value="1"/>
</dbReference>
<evidence type="ECO:0000256" key="1">
    <source>
        <dbReference type="ARBA" id="ARBA00001166"/>
    </source>
</evidence>
<dbReference type="InterPro" id="IPR020103">
    <property type="entry name" value="PsdUridine_synth_cat_dom_sf"/>
</dbReference>
<feature type="domain" description="Pseudouridine synthase II N-terminal" evidence="6">
    <location>
        <begin position="67"/>
        <end position="203"/>
    </location>
</feature>
<dbReference type="OrthoDB" id="9995526at2759"/>
<accession>A0A5C3MMY0</accession>
<evidence type="ECO:0000313" key="7">
    <source>
        <dbReference type="EMBL" id="TFK42511.1"/>
    </source>
</evidence>
<dbReference type="EMBL" id="ML213592">
    <property type="protein sequence ID" value="TFK42511.1"/>
    <property type="molecule type" value="Genomic_DNA"/>
</dbReference>
<comment type="similarity">
    <text evidence="2">Belongs to the pseudouridine synthase TruB family.</text>
</comment>